<sequence>MGTTGPSVQELHSLATRQDGYFTAEQAGELGFDSAMVRVNLATNTWTRVERNLFRLGQWPHSELEVFAMWCAWFGGEAVISHQSAAELHGFGHLHPQFVHLCAFGDLRLSDTRLAVHRLRLEPRDVESAGTFNITTPVRTVLDLAAGGISQLTLDEVVCDAVAIGRVDPQALYSEAGNSTDRVAERVELALSAGT</sequence>
<dbReference type="EMBL" id="JAPWIJ010000011">
    <property type="protein sequence ID" value="MCZ4521332.1"/>
    <property type="molecule type" value="Genomic_DNA"/>
</dbReference>
<comment type="caution">
    <text evidence="1">The sequence shown here is derived from an EMBL/GenBank/DDBJ whole genome shotgun (WGS) entry which is preliminary data.</text>
</comment>
<organism evidence="1 2">
    <name type="scientific">Rhodococcus ruber</name>
    <dbReference type="NCBI Taxonomy" id="1830"/>
    <lineage>
        <taxon>Bacteria</taxon>
        <taxon>Bacillati</taxon>
        <taxon>Actinomycetota</taxon>
        <taxon>Actinomycetes</taxon>
        <taxon>Mycobacteriales</taxon>
        <taxon>Nocardiaceae</taxon>
        <taxon>Rhodococcus</taxon>
    </lineage>
</organism>
<proteinExistence type="predicted"/>
<name>A0ABT4MK08_9NOCA</name>
<dbReference type="Proteomes" id="UP001081071">
    <property type="component" value="Unassembled WGS sequence"/>
</dbReference>
<evidence type="ECO:0000313" key="2">
    <source>
        <dbReference type="Proteomes" id="UP001081071"/>
    </source>
</evidence>
<accession>A0ABT4MK08</accession>
<keyword evidence="2" id="KW-1185">Reference proteome</keyword>
<evidence type="ECO:0008006" key="3">
    <source>
        <dbReference type="Google" id="ProtNLM"/>
    </source>
</evidence>
<protein>
    <recommendedName>
        <fullName evidence="3">AbiEi antitoxin C-terminal domain-containing protein</fullName>
    </recommendedName>
</protein>
<dbReference type="RefSeq" id="WP_269607766.1">
    <property type="nucleotide sequence ID" value="NZ_JAPWIJ010000011.1"/>
</dbReference>
<evidence type="ECO:0000313" key="1">
    <source>
        <dbReference type="EMBL" id="MCZ4521332.1"/>
    </source>
</evidence>
<gene>
    <name evidence="1" type="ORF">O4220_22685</name>
</gene>
<reference evidence="1" key="1">
    <citation type="submission" date="2022-12" db="EMBL/GenBank/DDBJ databases">
        <authorList>
            <person name="Krivoruchko A.V."/>
            <person name="Elkin A."/>
        </authorList>
    </citation>
    <scope>NUCLEOTIDE SEQUENCE</scope>
    <source>
        <strain evidence="1">IEGM 1391</strain>
    </source>
</reference>